<organism evidence="9 10">
    <name type="scientific">Roseovarius litorisediminis</name>
    <dbReference type="NCBI Taxonomy" id="1312363"/>
    <lineage>
        <taxon>Bacteria</taxon>
        <taxon>Pseudomonadati</taxon>
        <taxon>Pseudomonadota</taxon>
        <taxon>Alphaproteobacteria</taxon>
        <taxon>Rhodobacterales</taxon>
        <taxon>Roseobacteraceae</taxon>
        <taxon>Roseovarius</taxon>
    </lineage>
</organism>
<keyword evidence="3" id="KW-0677">Repeat</keyword>
<dbReference type="Gene3D" id="2.60.40.1930">
    <property type="match status" value="1"/>
</dbReference>
<dbReference type="Pfam" id="PF01835">
    <property type="entry name" value="MG2"/>
    <property type="match status" value="1"/>
</dbReference>
<dbReference type="Pfam" id="PF07678">
    <property type="entry name" value="TED_complement"/>
    <property type="match status" value="1"/>
</dbReference>
<dbReference type="Pfam" id="PF17973">
    <property type="entry name" value="bMG10"/>
    <property type="match status" value="1"/>
</dbReference>
<sequence length="1808" mass="194923">MLRQISFVIGLLLFAASATAQSPVPERRQVVTQDVDFYGSDLAALFDTTLEACQRACLSNPKCQAYTFNKRSNACFPKSAVSEKTPYDGAISAEILATDPRVLSISDARQAELSFLSPSDLQGAGAFAGQIGARHPAGVWDTAALTGAAQDRLARNDFLNAMRWTGAAVSTADTSDLWVEYARLSLEIKSQKSSDKHRYGAQALNGAINGYLRALSDPARVSALYVMANALERNGRGRDMVHALRLAESIQPRADIVAALEKAAAKYGFRITEHRVDNESARPRICAEFSEELIKAGTDYTPYVRQPDPGLVVQPEGQQICIDGVQHGKRYTVTFRQGLPAASGEVLIKDVPISLYVRDRAPKVSFSGRAFVLPKAADSALPVETVNLDKVELLLRRVSDRNLLRALQDGYFGRPLSQYQDQLFSGDIAEEVWTGTGEVQNQLNQTMTTRLPMGDVLTDQPPGIYALTARVEGRDLYDDPGATQWFVLTDLGLTTLKGTDGLHVFVRGLSDAAAKEGIKLTLLSRANRELATVLTDARGHALFAPGLTRGLDGAAPALVMAQAGEDDFAFLSLTDPAFDLSDRGVEGRPPAPPVDVFLATDRGAYRAGEVIYATALARDGNARAISGLPLTAILIRPDGVEYSRIVSNRDSAGGHVFTLPVGTSAPRGSWKLVIKADVDAPALASQTLLVEDFLPERIDFDLSLPNDSIHPGDTVPLTLDARYLFGAPGAGLKADGTLSLRPRRSLDTFPGYSFGRYDERVTARSGYITGGTTDGAGRLIMPVAVPKTDVTDRPYEATITLSVKEGSGRPVERQLTRILAPAGPIIGVKPQFDGVVAEGTKATFQVLAVDSDLLPIPMKVRWTINRVETRYQWYQQYGSWNWEPITTRTRIDTGETMLVDTPVTVSAPVDWGRYELLVERLDGPYVASSADFYAGWYAPADVSQTPDTLELSLDRTGYLSGDTAELRLVPRYGGTALITVMSNRVIEMHAVEVTKGENLVPLQVTDEWGAGAYVTAQVIRPMDVSAGQNPARALGLSYAQIEPGEKQLTVSIEAPDKSAPRGPLEVAVRVDGVSEGDSGFVTLAAVDLGILNLTGFNSPDPSGHYFGQRRLGVEIRDIYGRLIDGMNGAVGQVRSGGDAGNEMQMQSPPPTEELVAFFSGPLQVGRDGMARASFDMPDFNGAVRLMAVAWSDRAVGQASDDVIVRDPVVVTATLPRFLAPGDQSQLLLEILHAEGPTGRMGLDIVATGVALTGAIPAGLDLGAQEKAVLRLPVTADEPGDHSLRIALTTPDGKQLVKELTLPVRSNDPAISSTRRFSLASGDTFILDDNIFAGFKAGTGSAVISAGPLARMNAPGMLRALDQYPYGCTEQITSQVLPLLYFNQVARALGLGKGEQIGQRIERAIARILTRQSSNGAFGLWQAGSGDFWLDAYVSDFLSRARSDGYVVPQQAFAMAMDNLRNRVNYAPDFDKGGEDIAYALMVLAREGAAQIGDLRYYADVKADAIATPMALAQLGSALAFYGDQTRADRMFALAQKLIARDTGREGQVWRADYGTELRDRAALLGLALEAGTDAVDRDMLAQSLSAVGPFMSTQEQVWSLLAARALINDSSVTALTLNDAPVSGPFVRMLEADTLTPNSVRNTGDRDTDITLTTTGVPAVPADPGGYGFGITRSYYDLEGNPVTLGNIISGTRLVTVLRVTPFEKGAARLMINDPLPAGLEIDNPNLLRSGDIRALDWLEPPEVRHSEFRTDRFLAAVDWHSEKPFQLAYIVRAVASGHYHHPAATVEDMYRPTYRANGATGRMQVTE</sequence>
<evidence type="ECO:0000256" key="1">
    <source>
        <dbReference type="ARBA" id="ARBA00010556"/>
    </source>
</evidence>
<evidence type="ECO:0000259" key="8">
    <source>
        <dbReference type="SMART" id="SM01360"/>
    </source>
</evidence>
<evidence type="ECO:0000313" key="10">
    <source>
        <dbReference type="Proteomes" id="UP000193827"/>
    </source>
</evidence>
<dbReference type="InterPro" id="IPR011625">
    <property type="entry name" value="A2M_N_BRD"/>
</dbReference>
<keyword evidence="2 5" id="KW-0732">Signal</keyword>
<dbReference type="CDD" id="cd01100">
    <property type="entry name" value="APPLE_Factor_XI_like"/>
    <property type="match status" value="1"/>
</dbReference>
<feature type="signal peptide" evidence="5">
    <location>
        <begin position="1"/>
        <end position="20"/>
    </location>
</feature>
<dbReference type="InterPro" id="IPR051802">
    <property type="entry name" value="YfhM-like"/>
</dbReference>
<protein>
    <recommendedName>
        <fullName evidence="11">Apple domain-containing protein</fullName>
    </recommendedName>
</protein>
<evidence type="ECO:0008006" key="11">
    <source>
        <dbReference type="Google" id="ProtNLM"/>
    </source>
</evidence>
<evidence type="ECO:0000256" key="4">
    <source>
        <dbReference type="ARBA" id="ARBA00023157"/>
    </source>
</evidence>
<feature type="chain" id="PRO_5013187222" description="Apple domain-containing protein" evidence="5">
    <location>
        <begin position="21"/>
        <end position="1808"/>
    </location>
</feature>
<dbReference type="Gene3D" id="1.50.10.20">
    <property type="match status" value="1"/>
</dbReference>
<proteinExistence type="inferred from homology"/>
<dbReference type="InterPro" id="IPR002890">
    <property type="entry name" value="MG2"/>
</dbReference>
<dbReference type="CDD" id="cd02891">
    <property type="entry name" value="A2M_like"/>
    <property type="match status" value="1"/>
</dbReference>
<evidence type="ECO:0000259" key="7">
    <source>
        <dbReference type="SMART" id="SM01359"/>
    </source>
</evidence>
<dbReference type="Pfam" id="PF00207">
    <property type="entry name" value="A2M"/>
    <property type="match status" value="1"/>
</dbReference>
<feature type="domain" description="Alpha-2-macroglobulin bait region" evidence="7">
    <location>
        <begin position="949"/>
        <end position="1093"/>
    </location>
</feature>
<evidence type="ECO:0000256" key="3">
    <source>
        <dbReference type="ARBA" id="ARBA00022737"/>
    </source>
</evidence>
<dbReference type="Gene3D" id="3.50.4.10">
    <property type="entry name" value="Hepatocyte Growth Factor"/>
    <property type="match status" value="1"/>
</dbReference>
<dbReference type="SMART" id="SM00223">
    <property type="entry name" value="APPLE"/>
    <property type="match status" value="1"/>
</dbReference>
<evidence type="ECO:0000256" key="2">
    <source>
        <dbReference type="ARBA" id="ARBA00022729"/>
    </source>
</evidence>
<dbReference type="OrthoDB" id="9767116at2"/>
<dbReference type="InterPro" id="IPR047565">
    <property type="entry name" value="Alpha-macroglob_thiol-ester_cl"/>
</dbReference>
<accession>A0A1Y5RQR3</accession>
<feature type="domain" description="Alpha-2-macroglobulin" evidence="8">
    <location>
        <begin position="1155"/>
        <end position="1244"/>
    </location>
</feature>
<dbReference type="Proteomes" id="UP000193827">
    <property type="component" value="Unassembled WGS sequence"/>
</dbReference>
<dbReference type="GO" id="GO:0004866">
    <property type="term" value="F:endopeptidase inhibitor activity"/>
    <property type="evidence" value="ECO:0007669"/>
    <property type="project" value="InterPro"/>
</dbReference>
<gene>
    <name evidence="9" type="ORF">PEL8287_00838</name>
</gene>
<keyword evidence="10" id="KW-1185">Reference proteome</keyword>
<comment type="similarity">
    <text evidence="1">Belongs to the protease inhibitor I39 (alpha-2-macroglobulin) family. Bacterial alpha-2-macroglobulin subfamily.</text>
</comment>
<dbReference type="PANTHER" id="PTHR40094">
    <property type="entry name" value="ALPHA-2-MACROGLOBULIN HOMOLOG"/>
    <property type="match status" value="1"/>
</dbReference>
<dbReference type="Pfam" id="PF17962">
    <property type="entry name" value="bMG6"/>
    <property type="match status" value="1"/>
</dbReference>
<dbReference type="SMART" id="SM01360">
    <property type="entry name" value="A2M"/>
    <property type="match status" value="1"/>
</dbReference>
<dbReference type="InterPro" id="IPR011626">
    <property type="entry name" value="Alpha-macroglobulin_TED"/>
</dbReference>
<dbReference type="InterPro" id="IPR041462">
    <property type="entry name" value="Bact_A2M_MG6"/>
</dbReference>
<dbReference type="Pfam" id="PF11974">
    <property type="entry name" value="bMG3"/>
    <property type="match status" value="1"/>
</dbReference>
<dbReference type="Pfam" id="PF00024">
    <property type="entry name" value="PAN_1"/>
    <property type="match status" value="1"/>
</dbReference>
<dbReference type="Pfam" id="PF07703">
    <property type="entry name" value="A2M_BRD"/>
    <property type="match status" value="1"/>
</dbReference>
<dbReference type="InterPro" id="IPR021868">
    <property type="entry name" value="Alpha_2_Macroglob_MG3"/>
</dbReference>
<dbReference type="InterPro" id="IPR041246">
    <property type="entry name" value="Bact_MG10"/>
</dbReference>
<dbReference type="InterPro" id="IPR000177">
    <property type="entry name" value="Apple"/>
</dbReference>
<feature type="domain" description="Apple" evidence="6">
    <location>
        <begin position="31"/>
        <end position="94"/>
    </location>
</feature>
<reference evidence="9 10" key="1">
    <citation type="submission" date="2017-03" db="EMBL/GenBank/DDBJ databases">
        <authorList>
            <person name="Afonso C.L."/>
            <person name="Miller P.J."/>
            <person name="Scott M.A."/>
            <person name="Spackman E."/>
            <person name="Goraichik I."/>
            <person name="Dimitrov K.M."/>
            <person name="Suarez D.L."/>
            <person name="Swayne D.E."/>
        </authorList>
    </citation>
    <scope>NUCLEOTIDE SEQUENCE [LARGE SCALE GENOMIC DNA]</scope>
    <source>
        <strain evidence="9 10">CECT 8287</strain>
    </source>
</reference>
<dbReference type="Pfam" id="PF17972">
    <property type="entry name" value="bMG5"/>
    <property type="match status" value="1"/>
</dbReference>
<evidence type="ECO:0000259" key="6">
    <source>
        <dbReference type="SMART" id="SM00223"/>
    </source>
</evidence>
<dbReference type="Pfam" id="PF21142">
    <property type="entry name" value="A2M_bMG2"/>
    <property type="match status" value="1"/>
</dbReference>
<evidence type="ECO:0000313" key="9">
    <source>
        <dbReference type="EMBL" id="SLN20284.1"/>
    </source>
</evidence>
<evidence type="ECO:0000256" key="5">
    <source>
        <dbReference type="SAM" id="SignalP"/>
    </source>
</evidence>
<dbReference type="InterPro" id="IPR049120">
    <property type="entry name" value="A2M_bMG2"/>
</dbReference>
<dbReference type="InterPro" id="IPR003609">
    <property type="entry name" value="Pan_app"/>
</dbReference>
<dbReference type="RefSeq" id="WP_085891105.1">
    <property type="nucleotide sequence ID" value="NZ_FWFL01000002.1"/>
</dbReference>
<dbReference type="SMART" id="SM01359">
    <property type="entry name" value="A2M_N_2"/>
    <property type="match status" value="1"/>
</dbReference>
<dbReference type="GO" id="GO:0005615">
    <property type="term" value="C:extracellular space"/>
    <property type="evidence" value="ECO:0007669"/>
    <property type="project" value="InterPro"/>
</dbReference>
<dbReference type="PANTHER" id="PTHR40094:SF1">
    <property type="entry name" value="UBIQUITIN DOMAIN-CONTAINING PROTEIN"/>
    <property type="match status" value="1"/>
</dbReference>
<dbReference type="InterPro" id="IPR008930">
    <property type="entry name" value="Terpenoid_cyclase/PrenylTrfase"/>
</dbReference>
<dbReference type="InterPro" id="IPR026284">
    <property type="entry name" value="A2MG_proteobact"/>
</dbReference>
<keyword evidence="4" id="KW-1015">Disulfide bond</keyword>
<dbReference type="EMBL" id="FWFL01000002">
    <property type="protein sequence ID" value="SLN20284.1"/>
    <property type="molecule type" value="Genomic_DNA"/>
</dbReference>
<dbReference type="InterPro" id="IPR041203">
    <property type="entry name" value="Bact_A2M_MG5"/>
</dbReference>
<dbReference type="SUPFAM" id="SSF48239">
    <property type="entry name" value="Terpenoid cyclases/Protein prenyltransferases"/>
    <property type="match status" value="1"/>
</dbReference>
<dbReference type="GO" id="GO:0006508">
    <property type="term" value="P:proteolysis"/>
    <property type="evidence" value="ECO:0007669"/>
    <property type="project" value="InterPro"/>
</dbReference>
<name>A0A1Y5RQR3_9RHOB</name>
<dbReference type="SMART" id="SM01419">
    <property type="entry name" value="Thiol-ester_cl"/>
    <property type="match status" value="1"/>
</dbReference>
<dbReference type="InterPro" id="IPR001599">
    <property type="entry name" value="Macroglobln_a2"/>
</dbReference>
<dbReference type="PIRSF" id="PIRSF038980">
    <property type="entry name" value="A2M_bac"/>
    <property type="match status" value="1"/>
</dbReference>